<dbReference type="EnsemblPlants" id="PNT70397">
    <property type="protein sequence ID" value="PNT70397"/>
    <property type="gene ID" value="BRADI_2g11325v3"/>
</dbReference>
<proteinExistence type="predicted"/>
<evidence type="ECO:0000313" key="4">
    <source>
        <dbReference type="Proteomes" id="UP000008810"/>
    </source>
</evidence>
<gene>
    <name evidence="2" type="ORF">BRADI_2g11325v3</name>
</gene>
<reference evidence="2" key="2">
    <citation type="submission" date="2017-06" db="EMBL/GenBank/DDBJ databases">
        <title>WGS assembly of Brachypodium distachyon.</title>
        <authorList>
            <consortium name="The International Brachypodium Initiative"/>
            <person name="Lucas S."/>
            <person name="Harmon-Smith M."/>
            <person name="Lail K."/>
            <person name="Tice H."/>
            <person name="Grimwood J."/>
            <person name="Bruce D."/>
            <person name="Barry K."/>
            <person name="Shu S."/>
            <person name="Lindquist E."/>
            <person name="Wang M."/>
            <person name="Pitluck S."/>
            <person name="Vogel J.P."/>
            <person name="Garvin D.F."/>
            <person name="Mockler T.C."/>
            <person name="Schmutz J."/>
            <person name="Rokhsar D."/>
            <person name="Bevan M.W."/>
        </authorList>
    </citation>
    <scope>NUCLEOTIDE SEQUENCE</scope>
    <source>
        <strain evidence="2">Bd21</strain>
    </source>
</reference>
<dbReference type="AlphaFoldDB" id="A0A2K2D7Z3"/>
<name>A0A2K2D7Z3_BRADI</name>
<reference evidence="2 3" key="1">
    <citation type="journal article" date="2010" name="Nature">
        <title>Genome sequencing and analysis of the model grass Brachypodium distachyon.</title>
        <authorList>
            <consortium name="International Brachypodium Initiative"/>
        </authorList>
    </citation>
    <scope>NUCLEOTIDE SEQUENCE [LARGE SCALE GENOMIC DNA]</scope>
    <source>
        <strain evidence="2 3">Bd21</strain>
    </source>
</reference>
<dbReference type="EMBL" id="CM000881">
    <property type="protein sequence ID" value="PNT70397.1"/>
    <property type="molecule type" value="Genomic_DNA"/>
</dbReference>
<organism evidence="2">
    <name type="scientific">Brachypodium distachyon</name>
    <name type="common">Purple false brome</name>
    <name type="synonym">Trachynia distachya</name>
    <dbReference type="NCBI Taxonomy" id="15368"/>
    <lineage>
        <taxon>Eukaryota</taxon>
        <taxon>Viridiplantae</taxon>
        <taxon>Streptophyta</taxon>
        <taxon>Embryophyta</taxon>
        <taxon>Tracheophyta</taxon>
        <taxon>Spermatophyta</taxon>
        <taxon>Magnoliopsida</taxon>
        <taxon>Liliopsida</taxon>
        <taxon>Poales</taxon>
        <taxon>Poaceae</taxon>
        <taxon>BOP clade</taxon>
        <taxon>Pooideae</taxon>
        <taxon>Stipodae</taxon>
        <taxon>Brachypodieae</taxon>
        <taxon>Brachypodium</taxon>
    </lineage>
</organism>
<feature type="compositionally biased region" description="Basic and acidic residues" evidence="1">
    <location>
        <begin position="32"/>
        <end position="46"/>
    </location>
</feature>
<keyword evidence="4" id="KW-1185">Reference proteome</keyword>
<evidence type="ECO:0000256" key="1">
    <source>
        <dbReference type="SAM" id="MobiDB-lite"/>
    </source>
</evidence>
<evidence type="ECO:0000313" key="3">
    <source>
        <dbReference type="EnsemblPlants" id="PNT70397"/>
    </source>
</evidence>
<dbReference type="InParanoid" id="A0A2K2D7Z3"/>
<evidence type="ECO:0000313" key="2">
    <source>
        <dbReference type="EMBL" id="PNT70397.1"/>
    </source>
</evidence>
<feature type="region of interest" description="Disordered" evidence="1">
    <location>
        <begin position="26"/>
        <end position="46"/>
    </location>
</feature>
<reference evidence="3" key="3">
    <citation type="submission" date="2018-08" db="UniProtKB">
        <authorList>
            <consortium name="EnsemblPlants"/>
        </authorList>
    </citation>
    <scope>IDENTIFICATION</scope>
    <source>
        <strain evidence="3">cv. Bd21</strain>
    </source>
</reference>
<dbReference type="Proteomes" id="UP000008810">
    <property type="component" value="Chromosome 2"/>
</dbReference>
<accession>A0A2K2D7Z3</accession>
<sequence>MFLASSPCALWLASLSEQRRAPTSFRVKVRRGGSDRRSIRAEQEPHPDRLVSARSLASACTTMCSAAVLVVVGRERRISVLLIDSNRGGKLHGDLGKNPLNQIC</sequence>
<dbReference type="Gramene" id="PNT70397">
    <property type="protein sequence ID" value="PNT70397"/>
    <property type="gene ID" value="BRADI_2g11325v3"/>
</dbReference>
<protein>
    <submittedName>
        <fullName evidence="2 3">Uncharacterized protein</fullName>
    </submittedName>
</protein>